<reference evidence="2 3" key="1">
    <citation type="submission" date="2019-07" db="EMBL/GenBank/DDBJ databases">
        <authorList>
            <person name="Loney R.E."/>
            <person name="Krukonis G.P."/>
            <person name="Delesalle V.A."/>
        </authorList>
    </citation>
    <scope>NUCLEOTIDE SEQUENCE [LARGE SCALE GENOMIC DNA]</scope>
</reference>
<accession>A0A5J6T714</accession>
<evidence type="ECO:0000313" key="3">
    <source>
        <dbReference type="Proteomes" id="UP000325508"/>
    </source>
</evidence>
<evidence type="ECO:0000313" key="2">
    <source>
        <dbReference type="EMBL" id="QFG05170.1"/>
    </source>
</evidence>
<name>A0A5J6T714_9CAUD</name>
<keyword evidence="3" id="KW-1185">Reference proteome</keyword>
<protein>
    <submittedName>
        <fullName evidence="2">Tail assembly chaperone</fullName>
    </submittedName>
</protein>
<organism evidence="2 3">
    <name type="scientific">Bacillus phage 019DV002</name>
    <dbReference type="NCBI Taxonomy" id="2601653"/>
    <lineage>
        <taxon>Viruses</taxon>
        <taxon>Duplodnaviria</taxon>
        <taxon>Heunggongvirae</taxon>
        <taxon>Uroviricota</taxon>
        <taxon>Caudoviricetes</taxon>
        <taxon>Ehrlichviridae</taxon>
        <taxon>Gettysburgvirus</taxon>
        <taxon>Gettysburgvirus gv019DV002</taxon>
    </lineage>
</organism>
<gene>
    <name evidence="2" type="primary">26</name>
    <name evidence="2" type="ORF">019DV002_26</name>
</gene>
<proteinExistence type="predicted"/>
<feature type="region of interest" description="Disordered" evidence="1">
    <location>
        <begin position="172"/>
        <end position="197"/>
    </location>
</feature>
<evidence type="ECO:0000256" key="1">
    <source>
        <dbReference type="SAM" id="MobiDB-lite"/>
    </source>
</evidence>
<dbReference type="Proteomes" id="UP000325508">
    <property type="component" value="Segment"/>
</dbReference>
<sequence>MSNNKPWLKKKTNREITVMGAKIQLKNLSFGEARRAISGGVKINKDGTPDVDVTMLQAKRSLAVIADWDLTDENDVKLPIDLDTLDNLDESFASELIQEVTAAISADELSEDEKKVIKKAVEASFKGKGLEHTPQALTVYDLCKEFHCLPSQLDAEDNRDIQEMITVMNAIREQEKKANRKEKRDKLKQEKGASQRR</sequence>
<dbReference type="EMBL" id="MN176220">
    <property type="protein sequence ID" value="QFG05170.1"/>
    <property type="molecule type" value="Genomic_DNA"/>
</dbReference>